<reference evidence="2" key="1">
    <citation type="submission" date="2006-06" db="EMBL/GenBank/DDBJ databases">
        <title>Complete sequence of chromosome of Chelativorans sp. BNC1.</title>
        <authorList>
            <consortium name="US DOE Joint Genome Institute"/>
            <person name="Copeland A."/>
            <person name="Lucas S."/>
            <person name="Lapidus A."/>
            <person name="Barry K."/>
            <person name="Detter J.C."/>
            <person name="Glavina del Rio T."/>
            <person name="Hammon N."/>
            <person name="Israni S."/>
            <person name="Dalin E."/>
            <person name="Tice H."/>
            <person name="Pitluck S."/>
            <person name="Chertkov O."/>
            <person name="Brettin T."/>
            <person name="Bruce D."/>
            <person name="Han C."/>
            <person name="Tapia R."/>
            <person name="Gilna P."/>
            <person name="Schmutz J."/>
            <person name="Larimer F."/>
            <person name="Land M."/>
            <person name="Hauser L."/>
            <person name="Kyrpides N."/>
            <person name="Mikhailova N."/>
            <person name="Richardson P."/>
        </authorList>
    </citation>
    <scope>NUCLEOTIDE SEQUENCE</scope>
    <source>
        <strain evidence="2">BNC1</strain>
    </source>
</reference>
<protein>
    <submittedName>
        <fullName evidence="2">Uncharacterized protein</fullName>
    </submittedName>
</protein>
<dbReference type="eggNOG" id="ENOG5032VNH">
    <property type="taxonomic scope" value="Bacteria"/>
</dbReference>
<dbReference type="STRING" id="266779.Meso_0977"/>
<evidence type="ECO:0000256" key="1">
    <source>
        <dbReference type="SAM" id="MobiDB-lite"/>
    </source>
</evidence>
<accession>Q11JQ1</accession>
<dbReference type="EMBL" id="CP000390">
    <property type="protein sequence ID" value="ABG62374.1"/>
    <property type="molecule type" value="Genomic_DNA"/>
</dbReference>
<name>Q11JQ1_CHESB</name>
<dbReference type="OrthoDB" id="8281686at2"/>
<dbReference type="HOGENOM" id="CLU_1823078_0_0_5"/>
<sequence>MKHQSQQQLAAAATTFPAPPQPRLSRRERIERWATLLERHGGGLNALRRVEYLSPEERREYRGLNTPLTVAFDDPVLREEGLKSDRLGDAMDFFELNDHDTHLLLCDCRYQGTMTGSLLASRLRQHMERKERRSRLLNVVSRFFRFA</sequence>
<feature type="compositionally biased region" description="Low complexity" evidence="1">
    <location>
        <begin position="1"/>
        <end position="16"/>
    </location>
</feature>
<gene>
    <name evidence="2" type="ordered locus">Meso_0977</name>
</gene>
<feature type="region of interest" description="Disordered" evidence="1">
    <location>
        <begin position="1"/>
        <end position="25"/>
    </location>
</feature>
<evidence type="ECO:0000313" key="2">
    <source>
        <dbReference type="EMBL" id="ABG62374.1"/>
    </source>
</evidence>
<organism evidence="2">
    <name type="scientific">Chelativorans sp. (strain BNC1)</name>
    <dbReference type="NCBI Taxonomy" id="266779"/>
    <lineage>
        <taxon>Bacteria</taxon>
        <taxon>Pseudomonadati</taxon>
        <taxon>Pseudomonadota</taxon>
        <taxon>Alphaproteobacteria</taxon>
        <taxon>Hyphomicrobiales</taxon>
        <taxon>Phyllobacteriaceae</taxon>
        <taxon>Chelativorans</taxon>
    </lineage>
</organism>
<dbReference type="AlphaFoldDB" id="Q11JQ1"/>
<proteinExistence type="predicted"/>
<dbReference type="KEGG" id="mes:Meso_0977"/>